<dbReference type="Gene3D" id="1.20.1250.20">
    <property type="entry name" value="MFS general substrate transporter like domains"/>
    <property type="match status" value="1"/>
</dbReference>
<evidence type="ECO:0000256" key="6">
    <source>
        <dbReference type="ARBA" id="ARBA00044504"/>
    </source>
</evidence>
<gene>
    <name evidence="8" type="ORF">LSAT_V11C200093680</name>
</gene>
<keyword evidence="4 7" id="KW-1133">Transmembrane helix</keyword>
<dbReference type="GO" id="GO:0022857">
    <property type="term" value="F:transmembrane transporter activity"/>
    <property type="evidence" value="ECO:0000318"/>
    <property type="project" value="GO_Central"/>
</dbReference>
<evidence type="ECO:0000256" key="2">
    <source>
        <dbReference type="ARBA" id="ARBA00005982"/>
    </source>
</evidence>
<dbReference type="Gramene" id="rna-gnl|WGS:NBSK|LSAT_2X117381_mrna">
    <property type="protein sequence ID" value="cds-PLY85541.1"/>
    <property type="gene ID" value="gene-LSAT_2X117381"/>
</dbReference>
<feature type="transmembrane region" description="Helical" evidence="7">
    <location>
        <begin position="489"/>
        <end position="513"/>
    </location>
</feature>
<organism evidence="8 9">
    <name type="scientific">Lactuca sativa</name>
    <name type="common">Garden lettuce</name>
    <dbReference type="NCBI Taxonomy" id="4236"/>
    <lineage>
        <taxon>Eukaryota</taxon>
        <taxon>Viridiplantae</taxon>
        <taxon>Streptophyta</taxon>
        <taxon>Embryophyta</taxon>
        <taxon>Tracheophyta</taxon>
        <taxon>Spermatophyta</taxon>
        <taxon>Magnoliopsida</taxon>
        <taxon>eudicotyledons</taxon>
        <taxon>Gunneridae</taxon>
        <taxon>Pentapetalae</taxon>
        <taxon>asterids</taxon>
        <taxon>campanulids</taxon>
        <taxon>Asterales</taxon>
        <taxon>Asteraceae</taxon>
        <taxon>Cichorioideae</taxon>
        <taxon>Cichorieae</taxon>
        <taxon>Lactucinae</taxon>
        <taxon>Lactuca</taxon>
    </lineage>
</organism>
<feature type="transmembrane region" description="Helical" evidence="7">
    <location>
        <begin position="215"/>
        <end position="236"/>
    </location>
</feature>
<comment type="similarity">
    <text evidence="6">Belongs to the major facilitator superfamily. Phosphate:H(+) symporter (TC 2.A.1.9) family.</text>
</comment>
<dbReference type="CDD" id="cd17417">
    <property type="entry name" value="MFS_NPF5"/>
    <property type="match status" value="1"/>
</dbReference>
<dbReference type="GO" id="GO:0016020">
    <property type="term" value="C:membrane"/>
    <property type="evidence" value="ECO:0000318"/>
    <property type="project" value="GO_Central"/>
</dbReference>
<dbReference type="GO" id="GO:0055085">
    <property type="term" value="P:transmembrane transport"/>
    <property type="evidence" value="ECO:0000318"/>
    <property type="project" value="GO_Central"/>
</dbReference>
<dbReference type="Pfam" id="PF00854">
    <property type="entry name" value="PTR2"/>
    <property type="match status" value="1"/>
</dbReference>
<feature type="transmembrane region" description="Helical" evidence="7">
    <location>
        <begin position="407"/>
        <end position="428"/>
    </location>
</feature>
<dbReference type="InterPro" id="IPR044739">
    <property type="entry name" value="NRT1/PTR"/>
</dbReference>
<reference evidence="8 9" key="1">
    <citation type="journal article" date="2017" name="Nat. Commun.">
        <title>Genome assembly with in vitro proximity ligation data and whole-genome triplication in lettuce.</title>
        <authorList>
            <person name="Reyes-Chin-Wo S."/>
            <person name="Wang Z."/>
            <person name="Yang X."/>
            <person name="Kozik A."/>
            <person name="Arikit S."/>
            <person name="Song C."/>
            <person name="Xia L."/>
            <person name="Froenicke L."/>
            <person name="Lavelle D.O."/>
            <person name="Truco M.J."/>
            <person name="Xia R."/>
            <person name="Zhu S."/>
            <person name="Xu C."/>
            <person name="Xu H."/>
            <person name="Xu X."/>
            <person name="Cox K."/>
            <person name="Korf I."/>
            <person name="Meyers B.C."/>
            <person name="Michelmore R.W."/>
        </authorList>
    </citation>
    <scope>NUCLEOTIDE SEQUENCE [LARGE SCALE GENOMIC DNA]</scope>
    <source>
        <strain evidence="9">cv. Salinas</strain>
        <tissue evidence="8">Seedlings</tissue>
    </source>
</reference>
<evidence type="ECO:0000313" key="9">
    <source>
        <dbReference type="Proteomes" id="UP000235145"/>
    </source>
</evidence>
<feature type="transmembrane region" description="Helical" evidence="7">
    <location>
        <begin position="367"/>
        <end position="387"/>
    </location>
</feature>
<comment type="caution">
    <text evidence="8">The sequence shown here is derived from an EMBL/GenBank/DDBJ whole genome shotgun (WGS) entry which is preliminary data.</text>
</comment>
<feature type="transmembrane region" description="Helical" evidence="7">
    <location>
        <begin position="190"/>
        <end position="209"/>
    </location>
</feature>
<sequence length="564" mass="62722">MALQPEEQQNSVEDAKDMMFVCDSSLDHKGRLPLRSSTGTWKAAFFIIAIEFTERLSYFAIATNLITYLTKVIHEDLTTAAKNVNNWAGVTTITPLLGAFLADAYAGRFLMILLSSIVYLMGLGILTMSQFIPSLKPSKGKVHEVVFFAGIYLLSLGSGGHKPSLESFGADQFDDDNLEERKGKMSFFNWWNAALCSGLLLAVTVLVYLQDNISWGFSNIILTITMALTIIIFILGKPFYRYRAPQGSPLTPILQVLVAAFIKRNLPHPSTPDLLYEVPNSGRSLNHTNKLRFLDKACIIQDNETPEAASHWKLTTVTKVEETKLIVNMIPIWLTTLQFGVCIAQPTTFFVKQSSTMNRMIGKKFEIPPATVASLAAVGMLLCVVFYEKIMLPILRRVTGKERGITILQRVGIGMVITILGLAVAAIVEKQRLIVAEKEKGGNKRFLSMSVFWLSPQFLILGIADGFALVGLQEFFYDQVPDSMRSLGIALYLSVIGVGSFISSFLITVVNHVTEKNGKSWFGKDLNSSRLDKFYWLLAAMTGLNFGVYVILAKRHSYKSVQKM</sequence>
<proteinExistence type="inferred from homology"/>
<dbReference type="InterPro" id="IPR000109">
    <property type="entry name" value="POT_fam"/>
</dbReference>
<feature type="transmembrane region" description="Helical" evidence="7">
    <location>
        <begin position="105"/>
        <end position="126"/>
    </location>
</feature>
<dbReference type="GO" id="GO:0042937">
    <property type="term" value="F:tripeptide transmembrane transporter activity"/>
    <property type="evidence" value="ECO:0007669"/>
    <property type="project" value="InterPro"/>
</dbReference>
<comment type="similarity">
    <text evidence="2">Belongs to the major facilitator superfamily. Proton-dependent oligopeptide transporter (POT/PTR) (TC 2.A.17) family.</text>
</comment>
<dbReference type="EMBL" id="NBSK02000002">
    <property type="protein sequence ID" value="KAJ0220054.1"/>
    <property type="molecule type" value="Genomic_DNA"/>
</dbReference>
<keyword evidence="9" id="KW-1185">Reference proteome</keyword>
<name>A0A9R1XSG9_LACSA</name>
<protein>
    <submittedName>
        <fullName evidence="8">Uncharacterized protein</fullName>
    </submittedName>
</protein>
<accession>A0A9R1XSG9</accession>
<feature type="transmembrane region" description="Helical" evidence="7">
    <location>
        <begin position="534"/>
        <end position="552"/>
    </location>
</feature>
<dbReference type="PANTHER" id="PTHR11654">
    <property type="entry name" value="OLIGOPEPTIDE TRANSPORTER-RELATED"/>
    <property type="match status" value="1"/>
</dbReference>
<evidence type="ECO:0000256" key="7">
    <source>
        <dbReference type="SAM" id="Phobius"/>
    </source>
</evidence>
<feature type="transmembrane region" description="Helical" evidence="7">
    <location>
        <begin position="449"/>
        <end position="469"/>
    </location>
</feature>
<comment type="subcellular location">
    <subcellularLocation>
        <location evidence="1">Membrane</location>
        <topology evidence="1">Multi-pass membrane protein</topology>
    </subcellularLocation>
</comment>
<evidence type="ECO:0000256" key="5">
    <source>
        <dbReference type="ARBA" id="ARBA00023136"/>
    </source>
</evidence>
<evidence type="ECO:0000256" key="4">
    <source>
        <dbReference type="ARBA" id="ARBA00022989"/>
    </source>
</evidence>
<evidence type="ECO:0000313" key="8">
    <source>
        <dbReference type="EMBL" id="KAJ0220054.1"/>
    </source>
</evidence>
<dbReference type="AlphaFoldDB" id="A0A9R1XSG9"/>
<dbReference type="SUPFAM" id="SSF103473">
    <property type="entry name" value="MFS general substrate transporter"/>
    <property type="match status" value="1"/>
</dbReference>
<keyword evidence="5 7" id="KW-0472">Membrane</keyword>
<evidence type="ECO:0000256" key="1">
    <source>
        <dbReference type="ARBA" id="ARBA00004141"/>
    </source>
</evidence>
<evidence type="ECO:0000256" key="3">
    <source>
        <dbReference type="ARBA" id="ARBA00022692"/>
    </source>
</evidence>
<keyword evidence="3 7" id="KW-0812">Transmembrane</keyword>
<dbReference type="InterPro" id="IPR036259">
    <property type="entry name" value="MFS_trans_sf"/>
</dbReference>
<dbReference type="Proteomes" id="UP000235145">
    <property type="component" value="Unassembled WGS sequence"/>
</dbReference>
<dbReference type="GO" id="GO:0071916">
    <property type="term" value="F:dipeptide transmembrane transporter activity"/>
    <property type="evidence" value="ECO:0007669"/>
    <property type="project" value="InterPro"/>
</dbReference>
<dbReference type="OrthoDB" id="8904098at2759"/>